<dbReference type="Proteomes" id="UP000054248">
    <property type="component" value="Unassembled WGS sequence"/>
</dbReference>
<sequence length="230" mass="25518">MGPYEFCSEKCERAAGIAKRKAVFRVLKPFDSNDRIAQAIYHKFCAEWNDPTGVLETPDVHAIYQISLPYYEDRFLDAIFKAQAHGGSNTKSAWFACQCICDVGVKADDLCNARSCGICMAIKSGFDELAFGKATNNGVYGDGIYAHQNPAIAHRFTVRKAEHNRRVVILCSILELEPGAPVDNILDYSAYIDRDGRVFCARKNVIVPRRLVVYSVKPPAEGPTMDLSAD</sequence>
<reference evidence="2" key="2">
    <citation type="submission" date="2015-01" db="EMBL/GenBank/DDBJ databases">
        <title>Evolutionary Origins and Diversification of the Mycorrhizal Mutualists.</title>
        <authorList>
            <consortium name="DOE Joint Genome Institute"/>
            <consortium name="Mycorrhizal Genomics Consortium"/>
            <person name="Kohler A."/>
            <person name="Kuo A."/>
            <person name="Nagy L.G."/>
            <person name="Floudas D."/>
            <person name="Copeland A."/>
            <person name="Barry K.W."/>
            <person name="Cichocki N."/>
            <person name="Veneault-Fourrey C."/>
            <person name="LaButti K."/>
            <person name="Lindquist E.A."/>
            <person name="Lipzen A."/>
            <person name="Lundell T."/>
            <person name="Morin E."/>
            <person name="Murat C."/>
            <person name="Riley R."/>
            <person name="Ohm R."/>
            <person name="Sun H."/>
            <person name="Tunlid A."/>
            <person name="Henrissat B."/>
            <person name="Grigoriev I.V."/>
            <person name="Hibbett D.S."/>
            <person name="Martin F."/>
        </authorList>
    </citation>
    <scope>NUCLEOTIDE SEQUENCE [LARGE SCALE GENOMIC DNA]</scope>
    <source>
        <strain evidence="2">MUT 4182</strain>
    </source>
</reference>
<dbReference type="EMBL" id="KN823255">
    <property type="protein sequence ID" value="KIO18864.1"/>
    <property type="molecule type" value="Genomic_DNA"/>
</dbReference>
<dbReference type="Gene3D" id="3.90.228.10">
    <property type="match status" value="1"/>
</dbReference>
<gene>
    <name evidence="1" type="ORF">M407DRAFT_246373</name>
</gene>
<dbReference type="SUPFAM" id="SSF56399">
    <property type="entry name" value="ADP-ribosylation"/>
    <property type="match status" value="1"/>
</dbReference>
<dbReference type="HOGENOM" id="CLU_1205545_0_0_1"/>
<reference evidence="1 2" key="1">
    <citation type="submission" date="2014-04" db="EMBL/GenBank/DDBJ databases">
        <authorList>
            <consortium name="DOE Joint Genome Institute"/>
            <person name="Kuo A."/>
            <person name="Girlanda M."/>
            <person name="Perotto S."/>
            <person name="Kohler A."/>
            <person name="Nagy L.G."/>
            <person name="Floudas D."/>
            <person name="Copeland A."/>
            <person name="Barry K.W."/>
            <person name="Cichocki N."/>
            <person name="Veneault-Fourrey C."/>
            <person name="LaButti K."/>
            <person name="Lindquist E.A."/>
            <person name="Lipzen A."/>
            <person name="Lundell T."/>
            <person name="Morin E."/>
            <person name="Murat C."/>
            <person name="Sun H."/>
            <person name="Tunlid A."/>
            <person name="Henrissat B."/>
            <person name="Grigoriev I.V."/>
            <person name="Hibbett D.S."/>
            <person name="Martin F."/>
            <person name="Nordberg H.P."/>
            <person name="Cantor M.N."/>
            <person name="Hua S.X."/>
        </authorList>
    </citation>
    <scope>NUCLEOTIDE SEQUENCE [LARGE SCALE GENOMIC DNA]</scope>
    <source>
        <strain evidence="1 2">MUT 4182</strain>
    </source>
</reference>
<dbReference type="OrthoDB" id="2419903at2759"/>
<protein>
    <recommendedName>
        <fullName evidence="3">PARP catalytic domain-containing protein</fullName>
    </recommendedName>
</protein>
<dbReference type="AlphaFoldDB" id="A0A0C3Q6F0"/>
<evidence type="ECO:0008006" key="3">
    <source>
        <dbReference type="Google" id="ProtNLM"/>
    </source>
</evidence>
<accession>A0A0C3Q6F0</accession>
<evidence type="ECO:0000313" key="2">
    <source>
        <dbReference type="Proteomes" id="UP000054248"/>
    </source>
</evidence>
<name>A0A0C3Q6F0_9AGAM</name>
<organism evidence="1 2">
    <name type="scientific">Tulasnella calospora MUT 4182</name>
    <dbReference type="NCBI Taxonomy" id="1051891"/>
    <lineage>
        <taxon>Eukaryota</taxon>
        <taxon>Fungi</taxon>
        <taxon>Dikarya</taxon>
        <taxon>Basidiomycota</taxon>
        <taxon>Agaricomycotina</taxon>
        <taxon>Agaricomycetes</taxon>
        <taxon>Cantharellales</taxon>
        <taxon>Tulasnellaceae</taxon>
        <taxon>Tulasnella</taxon>
    </lineage>
</organism>
<evidence type="ECO:0000313" key="1">
    <source>
        <dbReference type="EMBL" id="KIO18864.1"/>
    </source>
</evidence>
<proteinExistence type="predicted"/>
<keyword evidence="2" id="KW-1185">Reference proteome</keyword>